<sequence>MRQCAAEKQGGLGACDLHRVEDLAVQEEGFPHVVQQHEENDQPAQSIDRAQP</sequence>
<reference evidence="2 3" key="1">
    <citation type="submission" date="2015-09" db="EMBL/GenBank/DDBJ databases">
        <title>Genome announcement of multiple Pseudomonas syringae strains.</title>
        <authorList>
            <person name="Thakur S."/>
            <person name="Wang P.W."/>
            <person name="Gong Y."/>
            <person name="Weir B.S."/>
            <person name="Guttman D.S."/>
        </authorList>
    </citation>
    <scope>NUCLEOTIDE SEQUENCE [LARGE SCALE GENOMIC DNA]</scope>
    <source>
        <strain evidence="2 3">ICMP9151</strain>
    </source>
</reference>
<name>A0AA40P0Q7_9PSED</name>
<proteinExistence type="predicted"/>
<organism evidence="2 3">
    <name type="scientific">Pseudomonas tremae</name>
    <dbReference type="NCBI Taxonomy" id="200454"/>
    <lineage>
        <taxon>Bacteria</taxon>
        <taxon>Pseudomonadati</taxon>
        <taxon>Pseudomonadota</taxon>
        <taxon>Gammaproteobacteria</taxon>
        <taxon>Pseudomonadales</taxon>
        <taxon>Pseudomonadaceae</taxon>
        <taxon>Pseudomonas</taxon>
    </lineage>
</organism>
<evidence type="ECO:0000313" key="2">
    <source>
        <dbReference type="EMBL" id="KPY93291.1"/>
    </source>
</evidence>
<dbReference type="EMBL" id="LJRO01000423">
    <property type="protein sequence ID" value="KPY93291.1"/>
    <property type="molecule type" value="Genomic_DNA"/>
</dbReference>
<dbReference type="Proteomes" id="UP000050523">
    <property type="component" value="Unassembled WGS sequence"/>
</dbReference>
<dbReference type="AlphaFoldDB" id="A0AA40P0Q7"/>
<gene>
    <name evidence="2" type="ORF">ALO43_200122</name>
</gene>
<protein>
    <submittedName>
        <fullName evidence="2">Uncharacterized protein</fullName>
    </submittedName>
</protein>
<comment type="caution">
    <text evidence="2">The sequence shown here is derived from an EMBL/GenBank/DDBJ whole genome shotgun (WGS) entry which is preliminary data.</text>
</comment>
<feature type="region of interest" description="Disordered" evidence="1">
    <location>
        <begin position="29"/>
        <end position="52"/>
    </location>
</feature>
<accession>A0AA40P0Q7</accession>
<evidence type="ECO:0000313" key="3">
    <source>
        <dbReference type="Proteomes" id="UP000050523"/>
    </source>
</evidence>
<evidence type="ECO:0000256" key="1">
    <source>
        <dbReference type="SAM" id="MobiDB-lite"/>
    </source>
</evidence>